<dbReference type="PANTHER" id="PTHR16525:SF0">
    <property type="entry name" value="PROTEIN C12ORF4"/>
    <property type="match status" value="1"/>
</dbReference>
<dbReference type="InterPro" id="IPR043472">
    <property type="entry name" value="Macro_dom-like"/>
</dbReference>
<dbReference type="Proteomes" id="UP001353858">
    <property type="component" value="Unassembled WGS sequence"/>
</dbReference>
<dbReference type="GO" id="GO:0005737">
    <property type="term" value="C:cytoplasm"/>
    <property type="evidence" value="ECO:0007669"/>
    <property type="project" value="TreeGrafter"/>
</dbReference>
<name>A0AAN7PM87_9COLE</name>
<protein>
    <submittedName>
        <fullName evidence="1">Uncharacterized protein</fullName>
    </submittedName>
</protein>
<dbReference type="SUPFAM" id="SSF52949">
    <property type="entry name" value="Macro domain-like"/>
    <property type="match status" value="1"/>
</dbReference>
<proteinExistence type="predicted"/>
<comment type="caution">
    <text evidence="1">The sequence shown here is derived from an EMBL/GenBank/DDBJ whole genome shotgun (WGS) entry which is preliminary data.</text>
</comment>
<organism evidence="1 2">
    <name type="scientific">Aquatica leii</name>
    <dbReference type="NCBI Taxonomy" id="1421715"/>
    <lineage>
        <taxon>Eukaryota</taxon>
        <taxon>Metazoa</taxon>
        <taxon>Ecdysozoa</taxon>
        <taxon>Arthropoda</taxon>
        <taxon>Hexapoda</taxon>
        <taxon>Insecta</taxon>
        <taxon>Pterygota</taxon>
        <taxon>Neoptera</taxon>
        <taxon>Endopterygota</taxon>
        <taxon>Coleoptera</taxon>
        <taxon>Polyphaga</taxon>
        <taxon>Elateriformia</taxon>
        <taxon>Elateroidea</taxon>
        <taxon>Lampyridae</taxon>
        <taxon>Luciolinae</taxon>
        <taxon>Aquatica</taxon>
    </lineage>
</organism>
<accession>A0AAN7PM87</accession>
<dbReference type="Gene3D" id="3.40.220.10">
    <property type="entry name" value="Leucine Aminopeptidase, subunit E, domain 1"/>
    <property type="match status" value="1"/>
</dbReference>
<dbReference type="PANTHER" id="PTHR16525">
    <property type="entry name" value="PROTEIN C12ORF4"/>
    <property type="match status" value="1"/>
</dbReference>
<reference evidence="2" key="1">
    <citation type="submission" date="2023-01" db="EMBL/GenBank/DDBJ databases">
        <title>Key to firefly adult light organ development and bioluminescence: homeobox transcription factors regulate luciferase expression and transportation to peroxisome.</title>
        <authorList>
            <person name="Fu X."/>
        </authorList>
    </citation>
    <scope>NUCLEOTIDE SEQUENCE [LARGE SCALE GENOMIC DNA]</scope>
</reference>
<evidence type="ECO:0000313" key="1">
    <source>
        <dbReference type="EMBL" id="KAK4871504.1"/>
    </source>
</evidence>
<gene>
    <name evidence="1" type="ORF">RN001_015628</name>
</gene>
<evidence type="ECO:0000313" key="2">
    <source>
        <dbReference type="Proteomes" id="UP001353858"/>
    </source>
</evidence>
<dbReference type="Pfam" id="PF10154">
    <property type="entry name" value="Fy-3"/>
    <property type="match status" value="1"/>
</dbReference>
<dbReference type="InterPro" id="IPR019311">
    <property type="entry name" value="Fy-3"/>
</dbReference>
<dbReference type="EMBL" id="JARPUR010000008">
    <property type="protein sequence ID" value="KAK4871504.1"/>
    <property type="molecule type" value="Genomic_DNA"/>
</dbReference>
<dbReference type="AlphaFoldDB" id="A0AAN7PM87"/>
<sequence>MEQVDKLFQYKFINESHINVNHTLSIPFCSSLEELTHILLLKYNIPIYASKELVKNLDRFVKSSNLQFYDDRTSELVAEFKNQPNIEDITKEWERLIREETAEYGERKCASDEELFATAYHKLVHSPMLETMLQLEYMYAVTVRQRVNEKDYQIKSLSEKQTEEMNNAIDRLEKGMTESEINKLATKHFEDQTFLQVQLTSELETIKEAQRREYREWLMQMLEQNQANSSLPTPKSSPLSPGLPSFVSDVFKTDRKELQSTVLEESFTIHLGSQLKQMHNIRILSADVMDLCAIKDNEQLGETTPQLLQTALGLYSNDLCGLVLMTDTVIGSRLTKEFTEICERSTEFHFPYIEDQLESISNTLQKHQMEPNSARNTNSKHLQPGDVYVTRHSNLAQVHIIFHMVSDDSLRGSDINSRHPVVLGLRNILKTACSNDVTSLTIPLLLQYEMSEEMTVTWCAKRAELVFKCVKGFMIEMASWGGSDLKNLQFLLPQGISSDVFQSLTTMLPSIFKVSNPLILKTSAHIK</sequence>
<keyword evidence="2" id="KW-1185">Reference proteome</keyword>